<feature type="transmembrane region" description="Helical" evidence="6">
    <location>
        <begin position="213"/>
        <end position="231"/>
    </location>
</feature>
<evidence type="ECO:0000313" key="8">
    <source>
        <dbReference type="Proteomes" id="UP000036959"/>
    </source>
</evidence>
<keyword evidence="5 6" id="KW-0472">Membrane</keyword>
<dbReference type="InterPro" id="IPR045225">
    <property type="entry name" value="Uracil/uridine/allantoin_perm"/>
</dbReference>
<dbReference type="CDD" id="cd11555">
    <property type="entry name" value="SLC-NCS1sbd_u1"/>
    <property type="match status" value="1"/>
</dbReference>
<dbReference type="PANTHER" id="PTHR30618">
    <property type="entry name" value="NCS1 FAMILY PURINE/PYRIMIDINE TRANSPORTER"/>
    <property type="match status" value="1"/>
</dbReference>
<keyword evidence="8" id="KW-1185">Reference proteome</keyword>
<name>A0A0L0M8K8_9BURK</name>
<evidence type="ECO:0000256" key="5">
    <source>
        <dbReference type="ARBA" id="ARBA00023136"/>
    </source>
</evidence>
<dbReference type="Proteomes" id="UP000036959">
    <property type="component" value="Unassembled WGS sequence"/>
</dbReference>
<feature type="transmembrane region" description="Helical" evidence="6">
    <location>
        <begin position="243"/>
        <end position="263"/>
    </location>
</feature>
<accession>A0A0L0M8K8</accession>
<evidence type="ECO:0000256" key="1">
    <source>
        <dbReference type="ARBA" id="ARBA00004141"/>
    </source>
</evidence>
<feature type="transmembrane region" description="Helical" evidence="6">
    <location>
        <begin position="404"/>
        <end position="420"/>
    </location>
</feature>
<evidence type="ECO:0000256" key="3">
    <source>
        <dbReference type="ARBA" id="ARBA00022692"/>
    </source>
</evidence>
<dbReference type="PANTHER" id="PTHR30618:SF6">
    <property type="entry name" value="NCS1 FAMILY NUCLEOBASE:CATION SYMPORTER-1"/>
    <property type="match status" value="1"/>
</dbReference>
<dbReference type="PATRIC" id="fig|242163.4.peg.2070"/>
<proteinExistence type="inferred from homology"/>
<keyword evidence="3 6" id="KW-0812">Transmembrane</keyword>
<feature type="transmembrane region" description="Helical" evidence="6">
    <location>
        <begin position="184"/>
        <end position="201"/>
    </location>
</feature>
<dbReference type="InterPro" id="IPR001248">
    <property type="entry name" value="Pur-cyt_permease"/>
</dbReference>
<protein>
    <submittedName>
        <fullName evidence="7">Hydantoin permease</fullName>
    </submittedName>
</protein>
<feature type="transmembrane region" description="Helical" evidence="6">
    <location>
        <begin position="152"/>
        <end position="177"/>
    </location>
</feature>
<dbReference type="GO" id="GO:0015205">
    <property type="term" value="F:nucleobase transmembrane transporter activity"/>
    <property type="evidence" value="ECO:0007669"/>
    <property type="project" value="TreeGrafter"/>
</dbReference>
<dbReference type="Gene3D" id="1.10.4160.10">
    <property type="entry name" value="Hydantoin permease"/>
    <property type="match status" value="1"/>
</dbReference>
<comment type="similarity">
    <text evidence="2">Belongs to the purine-cytosine permease (2.A.39) family.</text>
</comment>
<feature type="transmembrane region" description="Helical" evidence="6">
    <location>
        <begin position="121"/>
        <end position="140"/>
    </location>
</feature>
<gene>
    <name evidence="7" type="ORF">BVER_03186c</name>
</gene>
<feature type="transmembrane region" description="Helical" evidence="6">
    <location>
        <begin position="479"/>
        <end position="497"/>
    </location>
</feature>
<feature type="transmembrane region" description="Helical" evidence="6">
    <location>
        <begin position="283"/>
        <end position="307"/>
    </location>
</feature>
<evidence type="ECO:0000256" key="4">
    <source>
        <dbReference type="ARBA" id="ARBA00022989"/>
    </source>
</evidence>
<dbReference type="GO" id="GO:0005886">
    <property type="term" value="C:plasma membrane"/>
    <property type="evidence" value="ECO:0007669"/>
    <property type="project" value="TreeGrafter"/>
</dbReference>
<keyword evidence="4 6" id="KW-1133">Transmembrane helix</keyword>
<evidence type="ECO:0000256" key="6">
    <source>
        <dbReference type="SAM" id="Phobius"/>
    </source>
</evidence>
<reference evidence="8" key="1">
    <citation type="submission" date="2015-06" db="EMBL/GenBank/DDBJ databases">
        <title>Comparative genomics of Burkholderia leaf nodule symbionts.</title>
        <authorList>
            <person name="Carlier A."/>
            <person name="Eberl L."/>
            <person name="Pinto-Carbo M."/>
        </authorList>
    </citation>
    <scope>NUCLEOTIDE SEQUENCE [LARGE SCALE GENOMIC DNA]</scope>
    <source>
        <strain evidence="8">UZHbot4</strain>
    </source>
</reference>
<evidence type="ECO:0000313" key="7">
    <source>
        <dbReference type="EMBL" id="KND58698.1"/>
    </source>
</evidence>
<evidence type="ECO:0000256" key="2">
    <source>
        <dbReference type="ARBA" id="ARBA00008974"/>
    </source>
</evidence>
<feature type="transmembrane region" description="Helical" evidence="6">
    <location>
        <begin position="92"/>
        <end position="114"/>
    </location>
</feature>
<dbReference type="AlphaFoldDB" id="A0A0L0M8K8"/>
<feature type="transmembrane region" description="Helical" evidence="6">
    <location>
        <begin position="319"/>
        <end position="338"/>
    </location>
</feature>
<feature type="transmembrane region" description="Helical" evidence="6">
    <location>
        <begin position="426"/>
        <end position="451"/>
    </location>
</feature>
<feature type="transmembrane region" description="Helical" evidence="6">
    <location>
        <begin position="361"/>
        <end position="384"/>
    </location>
</feature>
<dbReference type="Pfam" id="PF02133">
    <property type="entry name" value="Transp_cyt_pur"/>
    <property type="match status" value="1"/>
</dbReference>
<dbReference type="EMBL" id="LFJJ01000173">
    <property type="protein sequence ID" value="KND58698.1"/>
    <property type="molecule type" value="Genomic_DNA"/>
</dbReference>
<feature type="transmembrane region" description="Helical" evidence="6">
    <location>
        <begin position="509"/>
        <end position="529"/>
    </location>
</feature>
<comment type="caution">
    <text evidence="7">The sequence shown here is derived from an EMBL/GenBank/DDBJ whole genome shotgun (WGS) entry which is preliminary data.</text>
</comment>
<sequence>MHYSFFHGKRANVSIFMSIFDSAPSRSIFSSADGAMALAAKESIMSASHAADASALDANADVDLANTDERLYNHDLAPVPRARRTWTGYSIFAMWMLDVHSVGGYTFAASLFLLGISGWQVLLALTIGILIVYVLMNWVGKPSLVHGIPFPVMARVSMGVMGANLAALIRGVVGIVWYGVQTYFASKAVATLLLLFVPSVAAWRTTSFVHLDLLGWVSFLFMWLLQLIIFQRGMEIIRKFIDFCGPAVYVVMFVLMGWILYRAGLGSLNMTLGGKVLSGDDQLHAMINAILLVVSYFAALLLNFGDFSRFAKSERQMKIGNFLGLPFNFVAFAIITAGSEKVFGTMIMDPVEIVSRIENKVWVAIGSITFIIATMGINIVANFVSPAYDIANLFPKHVDFKRGGLIALILAVLVCPWIFVDSPKAITIFVSVFGAVLAPMYGVMMADYYLVKCQQVKTAELYTMQPGGRFYYDGGWNKVGLAALLLSGFVSVGWELSTQLLKLLPANNLGWLIGAGAGALLYVVFMRMANRH</sequence>
<organism evidence="7 8">
    <name type="scientific">Candidatus Burkholderia verschuerenii</name>
    <dbReference type="NCBI Taxonomy" id="242163"/>
    <lineage>
        <taxon>Bacteria</taxon>
        <taxon>Pseudomonadati</taxon>
        <taxon>Pseudomonadota</taxon>
        <taxon>Betaproteobacteria</taxon>
        <taxon>Burkholderiales</taxon>
        <taxon>Burkholderiaceae</taxon>
        <taxon>Burkholderia</taxon>
    </lineage>
</organism>
<comment type="subcellular location">
    <subcellularLocation>
        <location evidence="1">Membrane</location>
        <topology evidence="1">Multi-pass membrane protein</topology>
    </subcellularLocation>
</comment>